<dbReference type="PANTHER" id="PTHR13117">
    <property type="entry name" value="ENDOPLASMIC RETICULUM MULTISPAN TRANSMEMBRANE PROTEIN-RELATED"/>
    <property type="match status" value="1"/>
</dbReference>
<dbReference type="Proteomes" id="UP001162029">
    <property type="component" value="Unassembled WGS sequence"/>
</dbReference>
<sequence>MSSADGVLFQAIRGGSYRFMQRLITFAANSFVLRKLHLNVTGTVTVRLELALASIFFLRDGFRLAFLRMPSLASKDLGANGKIQLQQLVNVAWLSTAVSWAVAGLLLLSLTLSETFKNDEALVEYSLVLTMYCGAAMIEALAEPMFVFAHASVLISWQVAAQSAAFLVRAVVQYVGVVVLEMNLTAYGVAELSYALTLLVMFVGFYWQRINALSIQKDKFALTKMTQLLPGKPDGNADWCHTKLMTLLVPLSVQSGVKYLLAEGDKWMLTGFASLQHMGVYGLVSNLGSLVPRIVFFPIEEATKTVFSKLALAQKQKSDDSNDTETKKKKSLADGQTLLLVLLKLMNLVGLIFVCFGTSYAHTLVLMLYGAEKVHRGVGAALAIYCVYIPFLGVNGVCEAVVHAIGDDRELMRLNKMLGVFFAIYAFSALVFMQVLDWGTFGLILANCINMGCRILYCLTFLAWYFRQVDRNPEPSNGFINGLSFWRQSLPDRLVVTAFIASLGVTMSSRCVLLLSETDGPVSLMRHIVHVAVGAVCFTGTVLTLNLKERHLLRAQLTALRGQCKSHDS</sequence>
<keyword evidence="11" id="KW-1185">Reference proteome</keyword>
<evidence type="ECO:0000256" key="3">
    <source>
        <dbReference type="ARBA" id="ARBA00010288"/>
    </source>
</evidence>
<dbReference type="GO" id="GO:0006488">
    <property type="term" value="P:dolichol-linked oligosaccharide biosynthetic process"/>
    <property type="evidence" value="ECO:0007669"/>
    <property type="project" value="InterPro"/>
</dbReference>
<evidence type="ECO:0000313" key="10">
    <source>
        <dbReference type="EMBL" id="CAI5729632.1"/>
    </source>
</evidence>
<dbReference type="PANTHER" id="PTHR13117:SF5">
    <property type="entry name" value="PROTEIN RFT1 HOMOLOG"/>
    <property type="match status" value="1"/>
</dbReference>
<feature type="transmembrane region" description="Helical" evidence="9">
    <location>
        <begin position="122"/>
        <end position="142"/>
    </location>
</feature>
<name>A0AAV0U3Y1_9STRA</name>
<feature type="transmembrane region" description="Helical" evidence="9">
    <location>
        <begin position="494"/>
        <end position="515"/>
    </location>
</feature>
<keyword evidence="6 9" id="KW-1133">Transmembrane helix</keyword>
<feature type="transmembrane region" description="Helical" evidence="9">
    <location>
        <begin position="527"/>
        <end position="547"/>
    </location>
</feature>
<evidence type="ECO:0000256" key="9">
    <source>
        <dbReference type="RuleBase" id="RU365067"/>
    </source>
</evidence>
<feature type="transmembrane region" description="Helical" evidence="9">
    <location>
        <begin position="442"/>
        <end position="466"/>
    </location>
</feature>
<feature type="transmembrane region" description="Helical" evidence="9">
    <location>
        <begin position="382"/>
        <end position="405"/>
    </location>
</feature>
<protein>
    <recommendedName>
        <fullName evidence="9">Protein RFT1 homolog</fullName>
    </recommendedName>
</protein>
<gene>
    <name evidence="10" type="ORF">PDE001_LOCUS4299</name>
</gene>
<evidence type="ECO:0000313" key="11">
    <source>
        <dbReference type="Proteomes" id="UP001162029"/>
    </source>
</evidence>
<reference evidence="10" key="1">
    <citation type="submission" date="2022-12" db="EMBL/GenBank/DDBJ databases">
        <authorList>
            <person name="Webb A."/>
        </authorList>
    </citation>
    <scope>NUCLEOTIDE SEQUENCE</scope>
    <source>
        <strain evidence="10">Pd1</strain>
    </source>
</reference>
<keyword evidence="7 9" id="KW-0472">Membrane</keyword>
<dbReference type="InterPro" id="IPR007594">
    <property type="entry name" value="RFT1"/>
</dbReference>
<dbReference type="Pfam" id="PF04506">
    <property type="entry name" value="Rft-1"/>
    <property type="match status" value="1"/>
</dbReference>
<evidence type="ECO:0000256" key="8">
    <source>
        <dbReference type="ARBA" id="ARBA00045912"/>
    </source>
</evidence>
<feature type="transmembrane region" description="Helical" evidence="9">
    <location>
        <begin position="184"/>
        <end position="207"/>
    </location>
</feature>
<keyword evidence="5" id="KW-0256">Endoplasmic reticulum</keyword>
<comment type="function">
    <text evidence="8 9">Intramembrane glycolipid transporter that operates in the biosynthetic pathway of dolichol-linked oligosaccharides, the glycan precursors employed in protein asparagine (N)-glycosylation. The sequential addition of sugars to dolichol pyrophosphate produces dolichol-linked oligosaccharides containing fourteen sugars, including two GlcNAcs, nine mannoses and three glucoses. Once assembled, the oligosaccharide is transferred from the lipid to nascent proteins by oligosaccharyltransferases. The assembly of dolichol-linked oligosaccharides begins on the cytosolic side of the endoplasmic reticulum membrane and finishes in its lumen. RFT1 could mediate the translocation of the cytosolically oriented intermediate DolPP-GlcNAc2Man5, produced by ALG11, into the ER lumen where dolichol-linked oligosaccharides assembly continues. However, the intramembrane lipid transporter activity could not be confirmed in vitro.</text>
</comment>
<accession>A0AAV0U3Y1</accession>
<organism evidence="10 11">
    <name type="scientific">Peronospora destructor</name>
    <dbReference type="NCBI Taxonomy" id="86335"/>
    <lineage>
        <taxon>Eukaryota</taxon>
        <taxon>Sar</taxon>
        <taxon>Stramenopiles</taxon>
        <taxon>Oomycota</taxon>
        <taxon>Peronosporomycetes</taxon>
        <taxon>Peronosporales</taxon>
        <taxon>Peronosporaceae</taxon>
        <taxon>Peronospora</taxon>
    </lineage>
</organism>
<feature type="transmembrane region" description="Helical" evidence="9">
    <location>
        <begin position="154"/>
        <end position="172"/>
    </location>
</feature>
<evidence type="ECO:0000256" key="1">
    <source>
        <dbReference type="ARBA" id="ARBA00004477"/>
    </source>
</evidence>
<proteinExistence type="inferred from homology"/>
<comment type="subcellular location">
    <subcellularLocation>
        <location evidence="1 9">Endoplasmic reticulum membrane</location>
        <topology evidence="1 9">Multi-pass membrane protein</topology>
    </subcellularLocation>
</comment>
<dbReference type="GO" id="GO:0034203">
    <property type="term" value="P:glycolipid translocation"/>
    <property type="evidence" value="ECO:0007669"/>
    <property type="project" value="TreeGrafter"/>
</dbReference>
<evidence type="ECO:0000256" key="7">
    <source>
        <dbReference type="ARBA" id="ARBA00023136"/>
    </source>
</evidence>
<evidence type="ECO:0000256" key="2">
    <source>
        <dbReference type="ARBA" id="ARBA00004922"/>
    </source>
</evidence>
<dbReference type="GO" id="GO:0005789">
    <property type="term" value="C:endoplasmic reticulum membrane"/>
    <property type="evidence" value="ECO:0007669"/>
    <property type="project" value="UniProtKB-SubCell"/>
</dbReference>
<evidence type="ECO:0000256" key="6">
    <source>
        <dbReference type="ARBA" id="ARBA00022989"/>
    </source>
</evidence>
<feature type="transmembrane region" description="Helical" evidence="9">
    <location>
        <begin position="337"/>
        <end position="362"/>
    </location>
</feature>
<feature type="transmembrane region" description="Helical" evidence="9">
    <location>
        <begin position="417"/>
        <end position="436"/>
    </location>
</feature>
<evidence type="ECO:0000256" key="4">
    <source>
        <dbReference type="ARBA" id="ARBA00022692"/>
    </source>
</evidence>
<dbReference type="EMBL" id="CANTFM010000777">
    <property type="protein sequence ID" value="CAI5729632.1"/>
    <property type="molecule type" value="Genomic_DNA"/>
</dbReference>
<comment type="pathway">
    <text evidence="2">Protein modification; protein glycosylation.</text>
</comment>
<feature type="transmembrane region" description="Helical" evidence="9">
    <location>
        <begin position="88"/>
        <end position="110"/>
    </location>
</feature>
<comment type="similarity">
    <text evidence="3 9">Belongs to the RFT1 family.</text>
</comment>
<evidence type="ECO:0000256" key="5">
    <source>
        <dbReference type="ARBA" id="ARBA00022824"/>
    </source>
</evidence>
<dbReference type="AlphaFoldDB" id="A0AAV0U3Y1"/>
<keyword evidence="4 9" id="KW-0812">Transmembrane</keyword>
<comment type="caution">
    <text evidence="10">The sequence shown here is derived from an EMBL/GenBank/DDBJ whole genome shotgun (WGS) entry which is preliminary data.</text>
</comment>